<keyword evidence="1" id="KW-1133">Transmembrane helix</keyword>
<dbReference type="RefSeq" id="WP_404615455.1">
    <property type="nucleotide sequence ID" value="NZ_JADIKK010000008.1"/>
</dbReference>
<feature type="transmembrane region" description="Helical" evidence="1">
    <location>
        <begin position="54"/>
        <end position="73"/>
    </location>
</feature>
<evidence type="ECO:0000313" key="2">
    <source>
        <dbReference type="EMBL" id="MFK2878676.1"/>
    </source>
</evidence>
<proteinExistence type="predicted"/>
<sequence length="102" mass="11264">MQDSKRWHFHGMASLLLACPLALFLYFVRCTDAAMDKSGLGDVATWQVYQIKAGVAFWIALCTWMLLLAVAAFKRSFRSAAITACVIVPVVGVIAWLTLLVL</sequence>
<organism evidence="2 3">
    <name type="scientific">Rhodanobacter hydrolyticus</name>
    <dbReference type="NCBI Taxonomy" id="2250595"/>
    <lineage>
        <taxon>Bacteria</taxon>
        <taxon>Pseudomonadati</taxon>
        <taxon>Pseudomonadota</taxon>
        <taxon>Gammaproteobacteria</taxon>
        <taxon>Lysobacterales</taxon>
        <taxon>Rhodanobacteraceae</taxon>
        <taxon>Rhodanobacter</taxon>
    </lineage>
</organism>
<name>A0ABW8J8Q5_9GAMM</name>
<evidence type="ECO:0000313" key="3">
    <source>
        <dbReference type="Proteomes" id="UP001620339"/>
    </source>
</evidence>
<protein>
    <submittedName>
        <fullName evidence="2">Uncharacterized protein</fullName>
    </submittedName>
</protein>
<reference evidence="2 3" key="1">
    <citation type="submission" date="2020-10" db="EMBL/GenBank/DDBJ databases">
        <title>Phylogeny of dyella-like bacteria.</title>
        <authorList>
            <person name="Fu J."/>
        </authorList>
    </citation>
    <scope>NUCLEOTIDE SEQUENCE [LARGE SCALE GENOMIC DNA]</scope>
    <source>
        <strain evidence="2 3">KACC 19113</strain>
    </source>
</reference>
<dbReference type="Proteomes" id="UP001620339">
    <property type="component" value="Unassembled WGS sequence"/>
</dbReference>
<keyword evidence="1" id="KW-0812">Transmembrane</keyword>
<evidence type="ECO:0000256" key="1">
    <source>
        <dbReference type="SAM" id="Phobius"/>
    </source>
</evidence>
<feature type="transmembrane region" description="Helical" evidence="1">
    <location>
        <begin position="80"/>
        <end position="101"/>
    </location>
</feature>
<keyword evidence="1" id="KW-0472">Membrane</keyword>
<dbReference type="PROSITE" id="PS51257">
    <property type="entry name" value="PROKAR_LIPOPROTEIN"/>
    <property type="match status" value="1"/>
</dbReference>
<gene>
    <name evidence="2" type="ORF">ISP25_16505</name>
</gene>
<accession>A0ABW8J8Q5</accession>
<dbReference type="EMBL" id="JADIKK010000008">
    <property type="protein sequence ID" value="MFK2878676.1"/>
    <property type="molecule type" value="Genomic_DNA"/>
</dbReference>
<comment type="caution">
    <text evidence="2">The sequence shown here is derived from an EMBL/GenBank/DDBJ whole genome shotgun (WGS) entry which is preliminary data.</text>
</comment>
<keyword evidence="3" id="KW-1185">Reference proteome</keyword>